<dbReference type="KEGG" id="bcc:BCc_172"/>
<dbReference type="HOGENOM" id="CLU_050164_2_0_6"/>
<dbReference type="STRING" id="372461.BCc_172"/>
<reference evidence="6 7" key="1">
    <citation type="journal article" date="2006" name="Science">
        <title>A small microbial genome: the end of a long symbiotic relationship?</title>
        <authorList>
            <person name="Perez-Brocal V."/>
            <person name="Gil R."/>
            <person name="Ramos S."/>
            <person name="Lamelas A."/>
            <person name="Postigo M."/>
            <person name="Michelena J.M."/>
            <person name="Silva F.J."/>
            <person name="Moya A."/>
            <person name="Latorre A."/>
        </authorList>
    </citation>
    <scope>NUCLEOTIDE SEQUENCE [LARGE SCALE GENOMIC DNA]</scope>
    <source>
        <strain evidence="7">Cc</strain>
    </source>
</reference>
<evidence type="ECO:0000256" key="1">
    <source>
        <dbReference type="ARBA" id="ARBA00010458"/>
    </source>
</evidence>
<name>Q057Q5_BUCCC</name>
<keyword evidence="4" id="KW-0812">Transmembrane</keyword>
<evidence type="ECO:0000259" key="5">
    <source>
        <dbReference type="PROSITE" id="PS51770"/>
    </source>
</evidence>
<keyword evidence="4" id="KW-0472">Membrane</keyword>
<dbReference type="Gene3D" id="3.10.129.10">
    <property type="entry name" value="Hotdog Thioesterase"/>
    <property type="match status" value="1"/>
</dbReference>
<dbReference type="OrthoDB" id="9801856at2"/>
<dbReference type="PROSITE" id="PS51770">
    <property type="entry name" value="HOTDOG_ACOT"/>
    <property type="match status" value="1"/>
</dbReference>
<accession>Q057Q5</accession>
<feature type="domain" description="HotDog ACOT-type" evidence="5">
    <location>
        <begin position="11"/>
        <end position="126"/>
    </location>
</feature>
<organism evidence="6 7">
    <name type="scientific">Buchnera aphidicola subsp. Cinara cedri (strain Cc)</name>
    <dbReference type="NCBI Taxonomy" id="372461"/>
    <lineage>
        <taxon>Bacteria</taxon>
        <taxon>Pseudomonadati</taxon>
        <taxon>Pseudomonadota</taxon>
        <taxon>Gammaproteobacteria</taxon>
        <taxon>Enterobacterales</taxon>
        <taxon>Erwiniaceae</taxon>
        <taxon>Buchnera</taxon>
    </lineage>
</organism>
<keyword evidence="2 3" id="KW-0378">Hydrolase</keyword>
<dbReference type="CDD" id="cd03442">
    <property type="entry name" value="BFIT_BACH"/>
    <property type="match status" value="1"/>
</dbReference>
<dbReference type="GO" id="GO:0009062">
    <property type="term" value="P:fatty acid catabolic process"/>
    <property type="evidence" value="ECO:0007669"/>
    <property type="project" value="TreeGrafter"/>
</dbReference>
<dbReference type="Pfam" id="PF03061">
    <property type="entry name" value="4HBT"/>
    <property type="match status" value="1"/>
</dbReference>
<protein>
    <submittedName>
        <fullName evidence="6">Putative acyl-CoA thioester hydrolase</fullName>
    </submittedName>
</protein>
<dbReference type="RefSeq" id="WP_011672563.1">
    <property type="nucleotide sequence ID" value="NC_008513.1"/>
</dbReference>
<evidence type="ECO:0000256" key="2">
    <source>
        <dbReference type="ARBA" id="ARBA00022801"/>
    </source>
</evidence>
<proteinExistence type="inferred from homology"/>
<dbReference type="NCBIfam" id="NF007970">
    <property type="entry name" value="PRK10694.1"/>
    <property type="match status" value="1"/>
</dbReference>
<dbReference type="GO" id="GO:0005829">
    <property type="term" value="C:cytosol"/>
    <property type="evidence" value="ECO:0007669"/>
    <property type="project" value="TreeGrafter"/>
</dbReference>
<dbReference type="eggNOG" id="COG1607">
    <property type="taxonomic scope" value="Bacteria"/>
</dbReference>
<keyword evidence="4" id="KW-1133">Transmembrane helix</keyword>
<dbReference type="PANTHER" id="PTHR11049">
    <property type="entry name" value="ACYL COENZYME A THIOESTER HYDROLASE"/>
    <property type="match status" value="1"/>
</dbReference>
<dbReference type="Proteomes" id="UP000000669">
    <property type="component" value="Chromosome"/>
</dbReference>
<feature type="transmembrane region" description="Helical" evidence="4">
    <location>
        <begin position="106"/>
        <end position="123"/>
    </location>
</feature>
<dbReference type="InterPro" id="IPR033120">
    <property type="entry name" value="HOTDOG_ACOT"/>
</dbReference>
<evidence type="ECO:0000313" key="7">
    <source>
        <dbReference type="Proteomes" id="UP000000669"/>
    </source>
</evidence>
<keyword evidence="7" id="KW-1185">Reference proteome</keyword>
<dbReference type="InterPro" id="IPR040170">
    <property type="entry name" value="Cytosol_ACT"/>
</dbReference>
<comment type="similarity">
    <text evidence="1">Belongs to the acyl coenzyme A hydrolase family.</text>
</comment>
<dbReference type="InterPro" id="IPR029069">
    <property type="entry name" value="HotDog_dom_sf"/>
</dbReference>
<dbReference type="SUPFAM" id="SSF54637">
    <property type="entry name" value="Thioesterase/thiol ester dehydrase-isomerase"/>
    <property type="match status" value="1"/>
</dbReference>
<dbReference type="GO" id="GO:0006637">
    <property type="term" value="P:acyl-CoA metabolic process"/>
    <property type="evidence" value="ECO:0007669"/>
    <property type="project" value="TreeGrafter"/>
</dbReference>
<evidence type="ECO:0000313" key="6">
    <source>
        <dbReference type="EMBL" id="ABJ90644.1"/>
    </source>
</evidence>
<dbReference type="InterPro" id="IPR006683">
    <property type="entry name" value="Thioestr_dom"/>
</dbReference>
<evidence type="ECO:0000256" key="4">
    <source>
        <dbReference type="SAM" id="Phobius"/>
    </source>
</evidence>
<evidence type="ECO:0000256" key="3">
    <source>
        <dbReference type="PROSITE-ProRule" id="PRU01106"/>
    </source>
</evidence>
<dbReference type="PANTHER" id="PTHR11049:SF5">
    <property type="entry name" value="ACYL-COA THIOESTER HYDROLASE YCIA"/>
    <property type="match status" value="1"/>
</dbReference>
<dbReference type="GO" id="GO:0052816">
    <property type="term" value="F:long-chain fatty acyl-CoA hydrolase activity"/>
    <property type="evidence" value="ECO:0007669"/>
    <property type="project" value="TreeGrafter"/>
</dbReference>
<sequence length="142" mass="15859">MSKNQDTDMVSNKNLMLKTIAMPLHKNINGNIFGGWIMSKMDIAGGILAKEISKGRVSTVCVKNINFLKPISAGDLVFCYAKCKKIGNTSITTKIEIWIKKIHSKLFGISYCSTTATFIYVAIDKYGKPRMFSIKNKKSKLK</sequence>
<dbReference type="EMBL" id="CP000263">
    <property type="protein sequence ID" value="ABJ90644.1"/>
    <property type="molecule type" value="Genomic_DNA"/>
</dbReference>
<dbReference type="AlphaFoldDB" id="Q057Q5"/>
<gene>
    <name evidence="6" type="primary">yciA</name>
    <name evidence="6" type="ordered locus">BCc_172</name>
</gene>